<dbReference type="SMART" id="SM00162">
    <property type="entry name" value="SAPA"/>
    <property type="match status" value="2"/>
</dbReference>
<dbReference type="InterPro" id="IPR007856">
    <property type="entry name" value="SapB_1"/>
</dbReference>
<dbReference type="InterPro" id="IPR008139">
    <property type="entry name" value="SaposinB_dom"/>
</dbReference>
<dbReference type="EMBL" id="CAJPWZ010002684">
    <property type="protein sequence ID" value="CAG2242808.1"/>
    <property type="molecule type" value="Genomic_DNA"/>
</dbReference>
<dbReference type="GO" id="GO:0006665">
    <property type="term" value="P:sphingolipid metabolic process"/>
    <property type="evidence" value="ECO:0007669"/>
    <property type="project" value="InterPro"/>
</dbReference>
<dbReference type="GO" id="GO:0016020">
    <property type="term" value="C:membrane"/>
    <property type="evidence" value="ECO:0007669"/>
    <property type="project" value="GOC"/>
</dbReference>
<evidence type="ECO:0000256" key="6">
    <source>
        <dbReference type="ARBA" id="ARBA00023180"/>
    </source>
</evidence>
<dbReference type="PANTHER" id="PTHR11480:SF3">
    <property type="entry name" value="BCDNA.GH08312"/>
    <property type="match status" value="1"/>
</dbReference>
<feature type="domain" description="Saposin B-type" evidence="8">
    <location>
        <begin position="62"/>
        <end position="144"/>
    </location>
</feature>
<accession>A0A8S3UA94</accession>
<evidence type="ECO:0000256" key="5">
    <source>
        <dbReference type="ARBA" id="ARBA00023157"/>
    </source>
</evidence>
<dbReference type="AlphaFoldDB" id="A0A8S3UA94"/>
<dbReference type="InterPro" id="IPR051428">
    <property type="entry name" value="Sphingo_Act-Surfact_Prot"/>
</dbReference>
<feature type="domain" description="Saposin B-type" evidence="8">
    <location>
        <begin position="270"/>
        <end position="351"/>
    </location>
</feature>
<proteinExistence type="predicted"/>
<dbReference type="PRINTS" id="PR01797">
    <property type="entry name" value="SAPOSIN"/>
</dbReference>
<reference evidence="10" key="1">
    <citation type="submission" date="2021-03" db="EMBL/GenBank/DDBJ databases">
        <authorList>
            <person name="Bekaert M."/>
        </authorList>
    </citation>
    <scope>NUCLEOTIDE SEQUENCE</scope>
</reference>
<protein>
    <submittedName>
        <fullName evidence="10">PSAP</fullName>
    </submittedName>
</protein>
<dbReference type="InterPro" id="IPR011001">
    <property type="entry name" value="Saposin-like"/>
</dbReference>
<feature type="signal peptide" evidence="7">
    <location>
        <begin position="1"/>
        <end position="15"/>
    </location>
</feature>
<dbReference type="Proteomes" id="UP000683360">
    <property type="component" value="Unassembled WGS sequence"/>
</dbReference>
<keyword evidence="2" id="KW-0964">Secreted</keyword>
<dbReference type="SMART" id="SM00741">
    <property type="entry name" value="SapB"/>
    <property type="match status" value="6"/>
</dbReference>
<dbReference type="OrthoDB" id="69496at2759"/>
<name>A0A8S3UA94_MYTED</name>
<dbReference type="InterPro" id="IPR008373">
    <property type="entry name" value="Saposin"/>
</dbReference>
<comment type="caution">
    <text evidence="10">The sequence shown here is derived from an EMBL/GenBank/DDBJ whole genome shotgun (WGS) entry which is preliminary data.</text>
</comment>
<dbReference type="Gene3D" id="1.10.225.10">
    <property type="entry name" value="Saposin-like"/>
    <property type="match status" value="6"/>
</dbReference>
<dbReference type="InterPro" id="IPR003119">
    <property type="entry name" value="SAP_A"/>
</dbReference>
<dbReference type="Pfam" id="PF03489">
    <property type="entry name" value="SapB_2"/>
    <property type="match status" value="6"/>
</dbReference>
<feature type="domain" description="Saposin A-type" evidence="9">
    <location>
        <begin position="18"/>
        <end position="58"/>
    </location>
</feature>
<feature type="domain" description="Saposin B-type" evidence="8">
    <location>
        <begin position="601"/>
        <end position="682"/>
    </location>
</feature>
<evidence type="ECO:0000313" key="11">
    <source>
        <dbReference type="Proteomes" id="UP000683360"/>
    </source>
</evidence>
<evidence type="ECO:0000256" key="7">
    <source>
        <dbReference type="SAM" id="SignalP"/>
    </source>
</evidence>
<sequence>MKFLVILLFTSFAFADPGLLGTKECSYGPSYWCSHALNAKKCGAVQHCIDTVWKTQVIKPKDTMECNICKIGITEAKEKLKQGGTEEKIKEYMNEVCNLLTRTDLKNKCTAFVKTDLPLLLDLLKSPLTPEQICATLKMCTGFEDLAQHQKISTQETSTKSGDVCADCTNFFTDIQKECMIVSNETQEQIEAMLKQTLCSQLESIKSMCNFVVEEYTPEILQYLGQTVDPKTTCRILGFCNNKGDLFTALRIRMQNKETFKKFNKKAIGGQEECDVCKNVMNDVQSLDRDPTTQGKIKDFVKKELCSRLGGLASECSSLVDQYASVLFELLANELDPETVCSFVGFCRAVEMKQPAISVVSLTKSEPIIALDITPAMLIHDTKPVKTSGVYCDICKVAMNELDSILAKNATTPALNQLCGRLPGGLKDQCTSFINQYAPAILELLKQELNPTVVCDKLGLCTPMKSDIKSSVSAVQCVLCEYVLSTIERQLGNNKSLVVIKEALDKVCSLMPSTISKECISFVNQYEQLIINLLLKEVKPSEVCKTLGLCTASVKSLPKPAILMRGEPVLIPQPIKTLPKPVSGILLQGEPVMNKKNPVKSDEGCLVCETLMNYLSEALKENKTAAAIKSLLEKACNLLPTSMANECQGIVIAFGDIIIKELSQEIDPKQICKDIDMCTSSRINNQLPKTASTAIKEELKNVLRKDNRLYYKPKNLGKKKCGFGPSYWCKSMETAQECGMVEHCKDVWNKLTIPLEGYWPYLCDEIGSTPLGEIGPISYGEISSASLGGIGPVSLREICPTFLQEIGPIYLGKIALPLSLFLFPVKVGIFLLELIKLNRQDEVPTGLRSPPAE</sequence>
<dbReference type="PROSITE" id="PS51110">
    <property type="entry name" value="SAP_A"/>
    <property type="match status" value="2"/>
</dbReference>
<feature type="chain" id="PRO_5035766032" evidence="7">
    <location>
        <begin position="16"/>
        <end position="853"/>
    </location>
</feature>
<keyword evidence="6" id="KW-0325">Glycoprotein</keyword>
<feature type="domain" description="Saposin A-type" evidence="9">
    <location>
        <begin position="714"/>
        <end position="753"/>
    </location>
</feature>
<organism evidence="10 11">
    <name type="scientific">Mytilus edulis</name>
    <name type="common">Blue mussel</name>
    <dbReference type="NCBI Taxonomy" id="6550"/>
    <lineage>
        <taxon>Eukaryota</taxon>
        <taxon>Metazoa</taxon>
        <taxon>Spiralia</taxon>
        <taxon>Lophotrochozoa</taxon>
        <taxon>Mollusca</taxon>
        <taxon>Bivalvia</taxon>
        <taxon>Autobranchia</taxon>
        <taxon>Pteriomorphia</taxon>
        <taxon>Mytilida</taxon>
        <taxon>Mytiloidea</taxon>
        <taxon>Mytilidae</taxon>
        <taxon>Mytilinae</taxon>
        <taxon>Mytilus</taxon>
    </lineage>
</organism>
<comment type="subcellular location">
    <subcellularLocation>
        <location evidence="1">Secreted</location>
    </subcellularLocation>
</comment>
<dbReference type="SUPFAM" id="SSF47862">
    <property type="entry name" value="Saposin"/>
    <property type="match status" value="6"/>
</dbReference>
<evidence type="ECO:0000259" key="9">
    <source>
        <dbReference type="PROSITE" id="PS51110"/>
    </source>
</evidence>
<dbReference type="Pfam" id="PF05184">
    <property type="entry name" value="SapB_1"/>
    <property type="match status" value="4"/>
</dbReference>
<feature type="domain" description="Saposin B-type" evidence="8">
    <location>
        <begin position="161"/>
        <end position="244"/>
    </location>
</feature>
<keyword evidence="4" id="KW-0677">Repeat</keyword>
<feature type="domain" description="Saposin B-type" evidence="8">
    <location>
        <begin position="473"/>
        <end position="554"/>
    </location>
</feature>
<gene>
    <name evidence="10" type="ORF">MEDL_54933</name>
</gene>
<keyword evidence="5" id="KW-1015">Disulfide bond</keyword>
<dbReference type="GO" id="GO:0005576">
    <property type="term" value="C:extracellular region"/>
    <property type="evidence" value="ECO:0007669"/>
    <property type="project" value="UniProtKB-SubCell"/>
</dbReference>
<feature type="domain" description="Saposin B-type" evidence="8">
    <location>
        <begin position="388"/>
        <end position="465"/>
    </location>
</feature>
<evidence type="ECO:0000256" key="3">
    <source>
        <dbReference type="ARBA" id="ARBA00022729"/>
    </source>
</evidence>
<dbReference type="FunFam" id="1.10.225.10:FF:000002">
    <property type="entry name" value="prosaposin isoform X2"/>
    <property type="match status" value="2"/>
</dbReference>
<evidence type="ECO:0000256" key="4">
    <source>
        <dbReference type="ARBA" id="ARBA00022737"/>
    </source>
</evidence>
<evidence type="ECO:0000313" key="10">
    <source>
        <dbReference type="EMBL" id="CAG2242808.1"/>
    </source>
</evidence>
<evidence type="ECO:0000256" key="1">
    <source>
        <dbReference type="ARBA" id="ARBA00004613"/>
    </source>
</evidence>
<evidence type="ECO:0000259" key="8">
    <source>
        <dbReference type="PROSITE" id="PS50015"/>
    </source>
</evidence>
<dbReference type="GO" id="GO:0005764">
    <property type="term" value="C:lysosome"/>
    <property type="evidence" value="ECO:0007669"/>
    <property type="project" value="InterPro"/>
</dbReference>
<evidence type="ECO:0000256" key="2">
    <source>
        <dbReference type="ARBA" id="ARBA00022525"/>
    </source>
</evidence>
<dbReference type="InterPro" id="IPR008138">
    <property type="entry name" value="SapB_2"/>
</dbReference>
<keyword evidence="3 7" id="KW-0732">Signal</keyword>
<dbReference type="Pfam" id="PF02199">
    <property type="entry name" value="SapA"/>
    <property type="match status" value="2"/>
</dbReference>
<keyword evidence="11" id="KW-1185">Reference proteome</keyword>
<dbReference type="PROSITE" id="PS50015">
    <property type="entry name" value="SAP_B"/>
    <property type="match status" value="6"/>
</dbReference>
<dbReference type="PANTHER" id="PTHR11480">
    <property type="entry name" value="SAPOSIN-RELATED"/>
    <property type="match status" value="1"/>
</dbReference>